<feature type="region of interest" description="Disordered" evidence="1">
    <location>
        <begin position="259"/>
        <end position="296"/>
    </location>
</feature>
<feature type="domain" description="DUF7703" evidence="3">
    <location>
        <begin position="18"/>
        <end position="260"/>
    </location>
</feature>
<dbReference type="InterPro" id="IPR056120">
    <property type="entry name" value="DUF7703"/>
</dbReference>
<feature type="transmembrane region" description="Helical" evidence="2">
    <location>
        <begin position="52"/>
        <end position="75"/>
    </location>
</feature>
<evidence type="ECO:0000256" key="1">
    <source>
        <dbReference type="SAM" id="MobiDB-lite"/>
    </source>
</evidence>
<protein>
    <recommendedName>
        <fullName evidence="3">DUF7703 domain-containing protein</fullName>
    </recommendedName>
</protein>
<keyword evidence="2" id="KW-0472">Membrane</keyword>
<name>A0A6A6QQ76_9PEZI</name>
<accession>A0A6A6QQ76</accession>
<feature type="transmembrane region" description="Helical" evidence="2">
    <location>
        <begin position="81"/>
        <end position="104"/>
    </location>
</feature>
<evidence type="ECO:0000256" key="2">
    <source>
        <dbReference type="SAM" id="Phobius"/>
    </source>
</evidence>
<feature type="transmembrane region" description="Helical" evidence="2">
    <location>
        <begin position="202"/>
        <end position="222"/>
    </location>
</feature>
<dbReference type="AlphaFoldDB" id="A0A6A6QQ76"/>
<dbReference type="Pfam" id="PF24802">
    <property type="entry name" value="DUF7703"/>
    <property type="match status" value="1"/>
</dbReference>
<dbReference type="EMBL" id="MU004193">
    <property type="protein sequence ID" value="KAF2492997.1"/>
    <property type="molecule type" value="Genomic_DNA"/>
</dbReference>
<organism evidence="4 5">
    <name type="scientific">Lophium mytilinum</name>
    <dbReference type="NCBI Taxonomy" id="390894"/>
    <lineage>
        <taxon>Eukaryota</taxon>
        <taxon>Fungi</taxon>
        <taxon>Dikarya</taxon>
        <taxon>Ascomycota</taxon>
        <taxon>Pezizomycotina</taxon>
        <taxon>Dothideomycetes</taxon>
        <taxon>Pleosporomycetidae</taxon>
        <taxon>Mytilinidiales</taxon>
        <taxon>Mytilinidiaceae</taxon>
        <taxon>Lophium</taxon>
    </lineage>
</organism>
<sequence length="356" mass="39794">MTAQQSGGLHMGPLQTTVEVVAFVAFTGMAWFNAVELLLTIFLSFNRWWGRYFTCLVVASAGVLVYQVFVFLQTFDPSLNTYAVTAAIDVGWSCMVTGQSLVLWSRLHLVSRNTWMLRAILSMIVFNAICLHIPQTGFSLAAIDAKTNTLNPLYKPFDIMEKISISVFTAQELIISSVYLWETVRILRVGEMVRKKSNIRRIQLLFLANIAIISVDIITISLEMSSLWGVWCSFKGFGYSMKLKIEFAILTQLRESVKSSTEGSSSHGGGFRSAKSDKDISLSSRPHAWHRKSAKPSGLALERRTFDQIEDEERITKTTEISIKHDEITKADAVAHPQEYPLSEASSEVGFATKGK</sequence>
<feature type="transmembrane region" description="Helical" evidence="2">
    <location>
        <begin position="116"/>
        <end position="143"/>
    </location>
</feature>
<dbReference type="PANTHER" id="PTHR37013:SF3">
    <property type="entry name" value="INTEGRAL MEMBRANE PROTEIN (AFU_ORTHOLOGUE AFUA_1G05950)"/>
    <property type="match status" value="1"/>
</dbReference>
<dbReference type="OrthoDB" id="405906at2759"/>
<feature type="transmembrane region" description="Helical" evidence="2">
    <location>
        <begin position="163"/>
        <end position="181"/>
    </location>
</feature>
<keyword evidence="2" id="KW-0812">Transmembrane</keyword>
<proteinExistence type="predicted"/>
<feature type="transmembrane region" description="Helical" evidence="2">
    <location>
        <begin position="20"/>
        <end position="45"/>
    </location>
</feature>
<keyword evidence="2" id="KW-1133">Transmembrane helix</keyword>
<keyword evidence="5" id="KW-1185">Reference proteome</keyword>
<reference evidence="4" key="1">
    <citation type="journal article" date="2020" name="Stud. Mycol.">
        <title>101 Dothideomycetes genomes: a test case for predicting lifestyles and emergence of pathogens.</title>
        <authorList>
            <person name="Haridas S."/>
            <person name="Albert R."/>
            <person name="Binder M."/>
            <person name="Bloem J."/>
            <person name="Labutti K."/>
            <person name="Salamov A."/>
            <person name="Andreopoulos B."/>
            <person name="Baker S."/>
            <person name="Barry K."/>
            <person name="Bills G."/>
            <person name="Bluhm B."/>
            <person name="Cannon C."/>
            <person name="Castanera R."/>
            <person name="Culley D."/>
            <person name="Daum C."/>
            <person name="Ezra D."/>
            <person name="Gonzalez J."/>
            <person name="Henrissat B."/>
            <person name="Kuo A."/>
            <person name="Liang C."/>
            <person name="Lipzen A."/>
            <person name="Lutzoni F."/>
            <person name="Magnuson J."/>
            <person name="Mondo S."/>
            <person name="Nolan M."/>
            <person name="Ohm R."/>
            <person name="Pangilinan J."/>
            <person name="Park H.-J."/>
            <person name="Ramirez L."/>
            <person name="Alfaro M."/>
            <person name="Sun H."/>
            <person name="Tritt A."/>
            <person name="Yoshinaga Y."/>
            <person name="Zwiers L.-H."/>
            <person name="Turgeon B."/>
            <person name="Goodwin S."/>
            <person name="Spatafora J."/>
            <person name="Crous P."/>
            <person name="Grigoriev I."/>
        </authorList>
    </citation>
    <scope>NUCLEOTIDE SEQUENCE</scope>
    <source>
        <strain evidence="4">CBS 269.34</strain>
    </source>
</reference>
<evidence type="ECO:0000259" key="3">
    <source>
        <dbReference type="Pfam" id="PF24802"/>
    </source>
</evidence>
<evidence type="ECO:0000313" key="4">
    <source>
        <dbReference type="EMBL" id="KAF2492997.1"/>
    </source>
</evidence>
<dbReference type="PANTHER" id="PTHR37013">
    <property type="entry name" value="INTEGRAL MEMBRANE PROTEIN (AFU_ORTHOLOGUE AFUA_1G05950)-RELATED"/>
    <property type="match status" value="1"/>
</dbReference>
<evidence type="ECO:0000313" key="5">
    <source>
        <dbReference type="Proteomes" id="UP000799750"/>
    </source>
</evidence>
<gene>
    <name evidence="4" type="ORF">BU16DRAFT_95743</name>
</gene>
<dbReference type="Proteomes" id="UP000799750">
    <property type="component" value="Unassembled WGS sequence"/>
</dbReference>